<dbReference type="GO" id="GO:0000077">
    <property type="term" value="P:DNA damage checkpoint signaling"/>
    <property type="evidence" value="ECO:0007669"/>
    <property type="project" value="TreeGrafter"/>
</dbReference>
<keyword evidence="7" id="KW-0131">Cell cycle</keyword>
<dbReference type="GO" id="GO:0005634">
    <property type="term" value="C:nucleus"/>
    <property type="evidence" value="ECO:0007669"/>
    <property type="project" value="UniProtKB-SubCell"/>
</dbReference>
<name>A0A7R8CEJ9_LEPSM</name>
<evidence type="ECO:0000256" key="5">
    <source>
        <dbReference type="ARBA" id="ARBA00022840"/>
    </source>
</evidence>
<keyword evidence="4" id="KW-0227">DNA damage</keyword>
<evidence type="ECO:0000256" key="1">
    <source>
        <dbReference type="ARBA" id="ARBA00004123"/>
    </source>
</evidence>
<organism evidence="8 9">
    <name type="scientific">Lepeophtheirus salmonis</name>
    <name type="common">Salmon louse</name>
    <name type="synonym">Caligus salmonis</name>
    <dbReference type="NCBI Taxonomy" id="72036"/>
    <lineage>
        <taxon>Eukaryota</taxon>
        <taxon>Metazoa</taxon>
        <taxon>Ecdysozoa</taxon>
        <taxon>Arthropoda</taxon>
        <taxon>Crustacea</taxon>
        <taxon>Multicrustacea</taxon>
        <taxon>Hexanauplia</taxon>
        <taxon>Copepoda</taxon>
        <taxon>Siphonostomatoida</taxon>
        <taxon>Caligidae</taxon>
        <taxon>Lepeophtheirus</taxon>
    </lineage>
</organism>
<dbReference type="AlphaFoldDB" id="A0A7R8CEJ9"/>
<dbReference type="GO" id="GO:0005524">
    <property type="term" value="F:ATP binding"/>
    <property type="evidence" value="ECO:0007669"/>
    <property type="project" value="UniProtKB-KW"/>
</dbReference>
<evidence type="ECO:0000256" key="6">
    <source>
        <dbReference type="ARBA" id="ARBA00023242"/>
    </source>
</evidence>
<dbReference type="PANTHER" id="PTHR12172:SF0">
    <property type="entry name" value="CELL CYCLE CHECKPOINT PROTEIN RAD17"/>
    <property type="match status" value="1"/>
</dbReference>
<reference evidence="8" key="1">
    <citation type="submission" date="2021-02" db="EMBL/GenBank/DDBJ databases">
        <authorList>
            <person name="Bekaert M."/>
        </authorList>
    </citation>
    <scope>NUCLEOTIDE SEQUENCE</scope>
    <source>
        <strain evidence="8">IoA-00</strain>
    </source>
</reference>
<evidence type="ECO:0000313" key="8">
    <source>
        <dbReference type="EMBL" id="CAF2796746.1"/>
    </source>
</evidence>
<keyword evidence="5" id="KW-0067">ATP-binding</keyword>
<dbReference type="GO" id="GO:0006281">
    <property type="term" value="P:DNA repair"/>
    <property type="evidence" value="ECO:0007669"/>
    <property type="project" value="InterPro"/>
</dbReference>
<evidence type="ECO:0000256" key="3">
    <source>
        <dbReference type="ARBA" id="ARBA00022741"/>
    </source>
</evidence>
<evidence type="ECO:0000313" key="9">
    <source>
        <dbReference type="Proteomes" id="UP000675881"/>
    </source>
</evidence>
<gene>
    <name evidence="8" type="ORF">LSAA_2289</name>
</gene>
<dbReference type="EMBL" id="HG994589">
    <property type="protein sequence ID" value="CAF2796746.1"/>
    <property type="molecule type" value="Genomic_DNA"/>
</dbReference>
<sequence>MERTGSSSSWFQGDFDQDDEFLLSLDMDAASPSPATQNKARLTKGRKDSTVLGVGMAFGKRRKKEEDSRSWCDRYAPLSSADLAVQPKKVQELRSWIINACQSKTRSVLFLCGPTGSGKTACVRTLASEIQLNLREWEEKETLGSKMETFISFVRQASKYNSLLDSNTTTSQPSLVLIEETPSSIPKEDIEDTIIQFGGFHSPLILLRNEEVRDVDLLENLEAHKICLNPITNTNMVKALKKIASSESASGVRSFTMPDQATLLSLSESCKGDIRAAIHSLQFKCSHINQKSGELVIKKKKRSRGASSEVATIKDQKPKNDIKNPSLDLFHALGKVLYAKRLDELESFNVPHNSLRRKVLKSNPQDILDFSPLPYEVFSTFLHQNYLDFFQDIEQLSSASEYLSLSDAFFLWDLDAMSSKVQLKEFGGQLCVRGLLYHNLNTSKSFGGLKTFSKPEIYGVMKSVRSKGEKARSQFATRSLPSRELFTNFLPLLSNLAPSSRRPRMHSSSMDQVIVFNAT</sequence>
<protein>
    <submittedName>
        <fullName evidence="8">HRAD17</fullName>
    </submittedName>
</protein>
<evidence type="ECO:0000256" key="4">
    <source>
        <dbReference type="ARBA" id="ARBA00022763"/>
    </source>
</evidence>
<keyword evidence="3" id="KW-0547">Nucleotide-binding</keyword>
<dbReference type="InterPro" id="IPR027417">
    <property type="entry name" value="P-loop_NTPase"/>
</dbReference>
<evidence type="ECO:0000256" key="7">
    <source>
        <dbReference type="ARBA" id="ARBA00023306"/>
    </source>
</evidence>
<proteinExistence type="inferred from homology"/>
<comment type="subcellular location">
    <subcellularLocation>
        <location evidence="1">Nucleus</location>
    </subcellularLocation>
</comment>
<dbReference type="GO" id="GO:0003689">
    <property type="term" value="F:DNA clamp loader activity"/>
    <property type="evidence" value="ECO:0007669"/>
    <property type="project" value="TreeGrafter"/>
</dbReference>
<keyword evidence="9" id="KW-1185">Reference proteome</keyword>
<dbReference type="Proteomes" id="UP000675881">
    <property type="component" value="Chromosome 10"/>
</dbReference>
<dbReference type="OrthoDB" id="10265971at2759"/>
<dbReference type="GO" id="GO:0003682">
    <property type="term" value="F:chromatin binding"/>
    <property type="evidence" value="ECO:0007669"/>
    <property type="project" value="TreeGrafter"/>
</dbReference>
<evidence type="ECO:0000256" key="2">
    <source>
        <dbReference type="ARBA" id="ARBA00006168"/>
    </source>
</evidence>
<comment type="similarity">
    <text evidence="2">Belongs to the rad17/RAD24 family.</text>
</comment>
<keyword evidence="6" id="KW-0539">Nucleus</keyword>
<accession>A0A7R8CEJ9</accession>
<dbReference type="PANTHER" id="PTHR12172">
    <property type="entry name" value="CELL CYCLE CHECKPOINT PROTEIN RAD17"/>
    <property type="match status" value="1"/>
</dbReference>
<dbReference type="Pfam" id="PF03215">
    <property type="entry name" value="Rad17"/>
    <property type="match status" value="1"/>
</dbReference>
<dbReference type="InterPro" id="IPR004582">
    <property type="entry name" value="Checkpoint_prot_Rad17_Rad24"/>
</dbReference>
<dbReference type="SUPFAM" id="SSF52540">
    <property type="entry name" value="P-loop containing nucleoside triphosphate hydrolases"/>
    <property type="match status" value="1"/>
</dbReference>
<dbReference type="GO" id="GO:0033314">
    <property type="term" value="P:mitotic DNA replication checkpoint signaling"/>
    <property type="evidence" value="ECO:0007669"/>
    <property type="project" value="TreeGrafter"/>
</dbReference>
<dbReference type="Gene3D" id="3.40.50.300">
    <property type="entry name" value="P-loop containing nucleotide triphosphate hydrolases"/>
    <property type="match status" value="1"/>
</dbReference>